<feature type="coiled-coil region" evidence="1">
    <location>
        <begin position="313"/>
        <end position="370"/>
    </location>
</feature>
<feature type="compositionally biased region" description="Polar residues" evidence="2">
    <location>
        <begin position="1"/>
        <end position="12"/>
    </location>
</feature>
<feature type="compositionally biased region" description="Polar residues" evidence="2">
    <location>
        <begin position="49"/>
        <end position="60"/>
    </location>
</feature>
<reference evidence="4 5" key="1">
    <citation type="submission" date="2025-05" db="UniProtKB">
        <authorList>
            <consortium name="RefSeq"/>
        </authorList>
    </citation>
    <scope>IDENTIFICATION</scope>
    <source>
        <tissue evidence="4 5">Muscle</tissue>
    </source>
</reference>
<feature type="compositionally biased region" description="Basic and acidic residues" evidence="2">
    <location>
        <begin position="18"/>
        <end position="39"/>
    </location>
</feature>
<feature type="compositionally biased region" description="Polar residues" evidence="2">
    <location>
        <begin position="90"/>
        <end position="106"/>
    </location>
</feature>
<evidence type="ECO:0000313" key="5">
    <source>
        <dbReference type="RefSeq" id="XP_022247873.1"/>
    </source>
</evidence>
<keyword evidence="1" id="KW-0175">Coiled coil</keyword>
<name>A0ABM1SW66_LIMPO</name>
<protein>
    <submittedName>
        <fullName evidence="4">Uncharacterized protein LOC111087027 isoform X1</fullName>
    </submittedName>
    <submittedName>
        <fullName evidence="5">Uncharacterized protein LOC111087027 isoform X2</fullName>
    </submittedName>
</protein>
<organism evidence="3 4">
    <name type="scientific">Limulus polyphemus</name>
    <name type="common">Atlantic horseshoe crab</name>
    <dbReference type="NCBI Taxonomy" id="6850"/>
    <lineage>
        <taxon>Eukaryota</taxon>
        <taxon>Metazoa</taxon>
        <taxon>Ecdysozoa</taxon>
        <taxon>Arthropoda</taxon>
        <taxon>Chelicerata</taxon>
        <taxon>Merostomata</taxon>
        <taxon>Xiphosura</taxon>
        <taxon>Limulidae</taxon>
        <taxon>Limulus</taxon>
    </lineage>
</organism>
<feature type="region of interest" description="Disordered" evidence="2">
    <location>
        <begin position="150"/>
        <end position="188"/>
    </location>
</feature>
<evidence type="ECO:0000256" key="1">
    <source>
        <dbReference type="SAM" id="Coils"/>
    </source>
</evidence>
<dbReference type="RefSeq" id="XP_022247872.1">
    <property type="nucleotide sequence ID" value="XM_022392164.1"/>
</dbReference>
<gene>
    <name evidence="4 5" type="primary">LOC111087027</name>
</gene>
<feature type="region of interest" description="Disordered" evidence="2">
    <location>
        <begin position="84"/>
        <end position="107"/>
    </location>
</feature>
<dbReference type="Proteomes" id="UP000694941">
    <property type="component" value="Unplaced"/>
</dbReference>
<dbReference type="GeneID" id="111087027"/>
<proteinExistence type="predicted"/>
<dbReference type="RefSeq" id="XP_022247873.1">
    <property type="nucleotide sequence ID" value="XM_022392165.1"/>
</dbReference>
<evidence type="ECO:0000313" key="3">
    <source>
        <dbReference type="Proteomes" id="UP000694941"/>
    </source>
</evidence>
<evidence type="ECO:0000313" key="4">
    <source>
        <dbReference type="RefSeq" id="XP_022247872.1"/>
    </source>
</evidence>
<sequence length="501" mass="58077">MTSTQQLKQQTHLVPGQKAKDKFSKNEVDRSEVGKDCKKSIFHRKRSSSNESIANQFHNHTSQRKDSDNIIYTCVSDIKPKYQHLRRTKSQSGTSHPNSETFQNYKTPEMVEEKKLHKEHTHHSNFQVELTSKQRMCTISEKIVKMSEPQDNTTGKMVGDNLHMQNLTSRGQYKKQNRKEKTQSQSRVEIGGDKNTIKSKSKAIQVKHREIPFKPMTVVEPEENDYKQYVHLRNGIHNCHYICRNNDLDKSNSVENRKNLEKIKLLKITDQECIRSKTVKMLSNSIIETNCNETLGNTYCLKSNHHSEKCKINQGEHEECEQLKEEIQNQNTKTQEIMETDINQGECEGCEQLKEKTQNQNSQIQKIRESDPSKLTCMETQVKGEKKMVELKGVCNGLFLKTLNDDDEDDPDDTFCLPRATSIESEVMDVCDKLQEDKITCQINEMCVSLERPRKPEINICSEKVEGGLKSEENGKSLHVILEREKKLYSLIHWRIMTEKV</sequence>
<keyword evidence="3" id="KW-1185">Reference proteome</keyword>
<accession>A0ABM1SW66</accession>
<feature type="region of interest" description="Disordered" evidence="2">
    <location>
        <begin position="1"/>
        <end position="65"/>
    </location>
</feature>
<evidence type="ECO:0000256" key="2">
    <source>
        <dbReference type="SAM" id="MobiDB-lite"/>
    </source>
</evidence>